<dbReference type="InterPro" id="IPR035940">
    <property type="entry name" value="CAP_sf"/>
</dbReference>
<dbReference type="AlphaFoldDB" id="A0A2M7CJ89"/>
<protein>
    <recommendedName>
        <fullName evidence="2">SCP domain-containing protein</fullName>
    </recommendedName>
</protein>
<dbReference type="PANTHER" id="PTHR31157:SF1">
    <property type="entry name" value="SCP DOMAIN-CONTAINING PROTEIN"/>
    <property type="match status" value="1"/>
</dbReference>
<feature type="transmembrane region" description="Helical" evidence="1">
    <location>
        <begin position="12"/>
        <end position="32"/>
    </location>
</feature>
<reference evidence="4" key="1">
    <citation type="submission" date="2017-09" db="EMBL/GenBank/DDBJ databases">
        <title>Depth-based differentiation of microbial function through sediment-hosted aquifers and enrichment of novel symbionts in the deep terrestrial subsurface.</title>
        <authorList>
            <person name="Probst A.J."/>
            <person name="Ladd B."/>
            <person name="Jarett J.K."/>
            <person name="Geller-Mcgrath D.E."/>
            <person name="Sieber C.M.K."/>
            <person name="Emerson J.B."/>
            <person name="Anantharaman K."/>
            <person name="Thomas B.C."/>
            <person name="Malmstrom R."/>
            <person name="Stieglmeier M."/>
            <person name="Klingl A."/>
            <person name="Woyke T."/>
            <person name="Ryan C.M."/>
            <person name="Banfield J.F."/>
        </authorList>
    </citation>
    <scope>NUCLEOTIDE SEQUENCE [LARGE SCALE GENOMIC DNA]</scope>
</reference>
<accession>A0A2M7CJ89</accession>
<dbReference type="Gene3D" id="3.40.33.10">
    <property type="entry name" value="CAP"/>
    <property type="match status" value="1"/>
</dbReference>
<dbReference type="InterPro" id="IPR014044">
    <property type="entry name" value="CAP_dom"/>
</dbReference>
<organism evidence="3 4">
    <name type="scientific">Candidatus Berkelbacteria bacterium CG03_land_8_20_14_0_80_40_36</name>
    <dbReference type="NCBI Taxonomy" id="1974509"/>
    <lineage>
        <taxon>Bacteria</taxon>
        <taxon>Candidatus Berkelbacteria</taxon>
    </lineage>
</organism>
<comment type="caution">
    <text evidence="3">The sequence shown here is derived from an EMBL/GenBank/DDBJ whole genome shotgun (WGS) entry which is preliminary data.</text>
</comment>
<dbReference type="Pfam" id="PF00188">
    <property type="entry name" value="CAP"/>
    <property type="match status" value="1"/>
</dbReference>
<dbReference type="PANTHER" id="PTHR31157">
    <property type="entry name" value="SCP DOMAIN-CONTAINING PROTEIN"/>
    <property type="match status" value="1"/>
</dbReference>
<evidence type="ECO:0000313" key="4">
    <source>
        <dbReference type="Proteomes" id="UP000229966"/>
    </source>
</evidence>
<dbReference type="CDD" id="cd05379">
    <property type="entry name" value="CAP_bacterial"/>
    <property type="match status" value="1"/>
</dbReference>
<evidence type="ECO:0000256" key="1">
    <source>
        <dbReference type="SAM" id="Phobius"/>
    </source>
</evidence>
<dbReference type="SUPFAM" id="SSF55797">
    <property type="entry name" value="PR-1-like"/>
    <property type="match status" value="1"/>
</dbReference>
<proteinExistence type="predicted"/>
<sequence>MFNPNNSHKIRPIISLAVLLSLIILFTPFSYIKAEKNYFPQDILTDLNQERMAFNVKPLIFDARLNQAAFLKADNMFSQNYFDHFHQGITPWDFIIHSGYNYRYAGENLAINYTDADEVTAAWMNSATHRKNMLNENFDHAGITIQSGEINGKPATITVLMLGREKNNTLDWFDIPLTQIISQLLGA</sequence>
<feature type="domain" description="SCP" evidence="2">
    <location>
        <begin position="46"/>
        <end position="151"/>
    </location>
</feature>
<gene>
    <name evidence="3" type="ORF">COS38_00245</name>
</gene>
<evidence type="ECO:0000259" key="2">
    <source>
        <dbReference type="Pfam" id="PF00188"/>
    </source>
</evidence>
<keyword evidence="1" id="KW-0472">Membrane</keyword>
<dbReference type="EMBL" id="PEUM01000007">
    <property type="protein sequence ID" value="PIV25702.1"/>
    <property type="molecule type" value="Genomic_DNA"/>
</dbReference>
<dbReference type="Proteomes" id="UP000229966">
    <property type="component" value="Unassembled WGS sequence"/>
</dbReference>
<keyword evidence="1" id="KW-0812">Transmembrane</keyword>
<evidence type="ECO:0000313" key="3">
    <source>
        <dbReference type="EMBL" id="PIV25702.1"/>
    </source>
</evidence>
<name>A0A2M7CJ89_9BACT</name>
<keyword evidence="1" id="KW-1133">Transmembrane helix</keyword>